<name>A0A1T4K2P6_TREPO</name>
<feature type="chain" id="PRO_5013363866" description="Lipoprotein" evidence="1">
    <location>
        <begin position="23"/>
        <end position="302"/>
    </location>
</feature>
<feature type="signal peptide" evidence="1">
    <location>
        <begin position="1"/>
        <end position="22"/>
    </location>
</feature>
<evidence type="ECO:0000313" key="2">
    <source>
        <dbReference type="EMBL" id="SJZ36547.1"/>
    </source>
</evidence>
<dbReference type="Proteomes" id="UP000190423">
    <property type="component" value="Unassembled WGS sequence"/>
</dbReference>
<proteinExistence type="predicted"/>
<sequence length="302" mass="33796">MKKTLTLLAAVIPLFLFGCASTQVVPADIQYKEIKGEDYLDEYLDKLIEQSKTYKIIDVYISKIDDIKQLIENPKSDFYMEIAESPNGFRGRRVLANEYAKKMNELDPTWAERLESVKNDKRYNGHYTVYLYFKEVGNFMLGTETIGVIYDIEGIPTLEKIAADDLAEKKAKEEKQLADEKAKAQADAENNAKGKAIAKGYTYHGIEEAEQNSVLFQGGALEKGHAYYIKGFTPAKYSPATVAVIMTLFGESNPVLVSYKDQKVKADVMNASSLWGEYLPVTVIVTADTVLPNRVVVLGIVE</sequence>
<dbReference type="RefSeq" id="WP_078932858.1">
    <property type="nucleotide sequence ID" value="NZ_FUWG01000006.1"/>
</dbReference>
<dbReference type="GeneID" id="78316258"/>
<keyword evidence="1" id="KW-0732">Signal</keyword>
<organism evidence="2 3">
    <name type="scientific">Treponema porcinum</name>
    <dbReference type="NCBI Taxonomy" id="261392"/>
    <lineage>
        <taxon>Bacteria</taxon>
        <taxon>Pseudomonadati</taxon>
        <taxon>Spirochaetota</taxon>
        <taxon>Spirochaetia</taxon>
        <taxon>Spirochaetales</taxon>
        <taxon>Treponemataceae</taxon>
        <taxon>Treponema</taxon>
    </lineage>
</organism>
<protein>
    <recommendedName>
        <fullName evidence="4">Lipoprotein</fullName>
    </recommendedName>
</protein>
<reference evidence="2 3" key="1">
    <citation type="submission" date="2017-02" db="EMBL/GenBank/DDBJ databases">
        <authorList>
            <person name="Peterson S.W."/>
        </authorList>
    </citation>
    <scope>NUCLEOTIDE SEQUENCE [LARGE SCALE GENOMIC DNA]</scope>
    <source>
        <strain evidence="2 3">ATCC BAA-908</strain>
    </source>
</reference>
<evidence type="ECO:0000256" key="1">
    <source>
        <dbReference type="SAM" id="SignalP"/>
    </source>
</evidence>
<accession>A0A1T4K2P6</accession>
<dbReference type="EMBL" id="FUWG01000006">
    <property type="protein sequence ID" value="SJZ36547.1"/>
    <property type="molecule type" value="Genomic_DNA"/>
</dbReference>
<dbReference type="OrthoDB" id="10011616at2"/>
<gene>
    <name evidence="2" type="ORF">SAMN02745149_00958</name>
</gene>
<keyword evidence="3" id="KW-1185">Reference proteome</keyword>
<evidence type="ECO:0000313" key="3">
    <source>
        <dbReference type="Proteomes" id="UP000190423"/>
    </source>
</evidence>
<dbReference type="PROSITE" id="PS51257">
    <property type="entry name" value="PROKAR_LIPOPROTEIN"/>
    <property type="match status" value="1"/>
</dbReference>
<evidence type="ECO:0008006" key="4">
    <source>
        <dbReference type="Google" id="ProtNLM"/>
    </source>
</evidence>
<dbReference type="AlphaFoldDB" id="A0A1T4K2P6"/>
<dbReference type="STRING" id="261392.SAMN02745149_00958"/>